<dbReference type="InterPro" id="IPR028071">
    <property type="entry name" value="Macro-like_dom"/>
</dbReference>
<dbReference type="Pfam" id="PF14519">
    <property type="entry name" value="Macro_2"/>
    <property type="match status" value="1"/>
</dbReference>
<dbReference type="SUPFAM" id="SSF52949">
    <property type="entry name" value="Macro domain-like"/>
    <property type="match status" value="1"/>
</dbReference>
<reference evidence="2 3" key="1">
    <citation type="submission" date="2020-07" db="EMBL/GenBank/DDBJ databases">
        <title>The yeast mating-type switching endonuclease HO is a domesticated member of an unorthodox homing genetic element family.</title>
        <authorList>
            <person name="Coughlan A.Y."/>
            <person name="Lombardi L."/>
            <person name="Braun-Galleani S."/>
            <person name="Martos A.R."/>
            <person name="Galeote V."/>
            <person name="Bigey F."/>
            <person name="Dequin S."/>
            <person name="Byrne K.P."/>
            <person name="Wolfe K.H."/>
        </authorList>
    </citation>
    <scope>NUCLEOTIDE SEQUENCE [LARGE SCALE GENOMIC DNA]</scope>
    <source>
        <strain evidence="2 3">NRRL Y-6702</strain>
    </source>
</reference>
<gene>
    <name evidence="2" type="ORF">HG535_0D03350</name>
</gene>
<dbReference type="RefSeq" id="XP_037144355.1">
    <property type="nucleotide sequence ID" value="XM_037288460.1"/>
</dbReference>
<proteinExistence type="predicted"/>
<name>A0A7H9B2B0_ZYGMR</name>
<evidence type="ECO:0000313" key="2">
    <source>
        <dbReference type="EMBL" id="QLG72627.1"/>
    </source>
</evidence>
<dbReference type="InterPro" id="IPR002589">
    <property type="entry name" value="Macro_dom"/>
</dbReference>
<dbReference type="InterPro" id="IPR043472">
    <property type="entry name" value="Macro_dom-like"/>
</dbReference>
<accession>A0A7H9B2B0</accession>
<dbReference type="EMBL" id="CP058607">
    <property type="protein sequence ID" value="QLG72627.1"/>
    <property type="molecule type" value="Genomic_DNA"/>
</dbReference>
<dbReference type="Proteomes" id="UP000509704">
    <property type="component" value="Chromosome 4"/>
</dbReference>
<evidence type="ECO:0000313" key="3">
    <source>
        <dbReference type="Proteomes" id="UP000509704"/>
    </source>
</evidence>
<keyword evidence="3" id="KW-1185">Reference proteome</keyword>
<dbReference type="Gene3D" id="3.40.220.10">
    <property type="entry name" value="Leucine Aminopeptidase, subunit E, domain 1"/>
    <property type="match status" value="1"/>
</dbReference>
<protein>
    <recommendedName>
        <fullName evidence="1">Macro domain-containing protein</fullName>
    </recommendedName>
</protein>
<dbReference type="SMART" id="SM00506">
    <property type="entry name" value="A1pp"/>
    <property type="match status" value="1"/>
</dbReference>
<dbReference type="KEGG" id="zmk:HG535_0D03350"/>
<sequence>MKVVLCDTNETVCRLWRQLLQGLSPYSARIHHGELCEAMKELESGQKERDTDNGAPGTKAVGNCSIAIVSPGNSFGFLGGGFDLGIRDYFGGVPFEGWLREALHCSYSPVGSVKAIDVTSYSRNLRNNVKYVVYTPTVVAPCRSLFEASRAVRTGYEPVFNATWSALTGTPKDVETLVMPGMCTGYVGVPASVSCKSMAFALKLYLLENDVSEELKNVLIMCFLGYPFKPFWAKECMKECELLGIEWEDLDKFDVKVDDIDRLLPFNRPCPTV</sequence>
<dbReference type="GeneID" id="59236351"/>
<evidence type="ECO:0000259" key="1">
    <source>
        <dbReference type="SMART" id="SM00506"/>
    </source>
</evidence>
<organism evidence="2 3">
    <name type="scientific">Zygotorulaspora mrakii</name>
    <name type="common">Zygosaccharomyces mrakii</name>
    <dbReference type="NCBI Taxonomy" id="42260"/>
    <lineage>
        <taxon>Eukaryota</taxon>
        <taxon>Fungi</taxon>
        <taxon>Dikarya</taxon>
        <taxon>Ascomycota</taxon>
        <taxon>Saccharomycotina</taxon>
        <taxon>Saccharomycetes</taxon>
        <taxon>Saccharomycetales</taxon>
        <taxon>Saccharomycetaceae</taxon>
        <taxon>Zygotorulaspora</taxon>
    </lineage>
</organism>
<dbReference type="OrthoDB" id="6082470at2759"/>
<feature type="domain" description="Macro" evidence="1">
    <location>
        <begin position="27"/>
        <end position="198"/>
    </location>
</feature>
<dbReference type="AlphaFoldDB" id="A0A7H9B2B0"/>